<gene>
    <name evidence="3" type="ORF">PhCBS80983_g04500</name>
</gene>
<feature type="transmembrane region" description="Helical" evidence="2">
    <location>
        <begin position="40"/>
        <end position="67"/>
    </location>
</feature>
<feature type="region of interest" description="Disordered" evidence="1">
    <location>
        <begin position="614"/>
        <end position="636"/>
    </location>
</feature>
<dbReference type="PANTHER" id="PTHR36424:SF1">
    <property type="entry name" value="LOW AFFINITY K(+) TRANSPORTER 1-RELATED"/>
    <property type="match status" value="1"/>
</dbReference>
<feature type="compositionally biased region" description="Basic and acidic residues" evidence="1">
    <location>
        <begin position="520"/>
        <end position="534"/>
    </location>
</feature>
<dbReference type="EMBL" id="QEAQ01000073">
    <property type="protein sequence ID" value="TPX56500.1"/>
    <property type="molecule type" value="Genomic_DNA"/>
</dbReference>
<dbReference type="Pfam" id="PF16944">
    <property type="entry name" value="KCH"/>
    <property type="match status" value="1"/>
</dbReference>
<feature type="transmembrane region" description="Helical" evidence="2">
    <location>
        <begin position="277"/>
        <end position="308"/>
    </location>
</feature>
<dbReference type="STRING" id="109895.A0A507E0B2"/>
<keyword evidence="2" id="KW-0472">Membrane</keyword>
<evidence type="ECO:0000313" key="4">
    <source>
        <dbReference type="Proteomes" id="UP000318582"/>
    </source>
</evidence>
<organism evidence="3 4">
    <name type="scientific">Powellomyces hirtus</name>
    <dbReference type="NCBI Taxonomy" id="109895"/>
    <lineage>
        <taxon>Eukaryota</taxon>
        <taxon>Fungi</taxon>
        <taxon>Fungi incertae sedis</taxon>
        <taxon>Chytridiomycota</taxon>
        <taxon>Chytridiomycota incertae sedis</taxon>
        <taxon>Chytridiomycetes</taxon>
        <taxon>Spizellomycetales</taxon>
        <taxon>Powellomycetaceae</taxon>
        <taxon>Powellomyces</taxon>
    </lineage>
</organism>
<sequence length="636" mass="70750">MSCCGAAKWKREHIEDHKFDLIDVDDFTDRSFLAQIRYSWVFFITLKSVLVYMADLGVVLLLVYNAITIGAPCVSASAFSSTDTGSLSQEQRVADTCADSGFLGINGKWRFGLTLATITLSYILLALEWKKGLAIVRSKDISYAFTNTVAYRYYVIRSYGHFCLFSTIEATRKLIDELAFWVFFTFRGWKRLLLAELPRQFLNFMLLHQSYKSIMEEPGSTKSGRFCERDGNGRLIGDISKPPNIKNEIPCVYQKELGFIPTFMWLMFQQTETMAKVGTWLASITVAMWSISAILLILAFIVYIPLLFKIRGNLKEYCCHKVDKRINEVLKKKSRKRAEQARKREQKEIAKYGKLNGPAPTLPDVDLHEMSSNPPYSTDSSSAQLLGGKADNAVLYGAGHAYYAHSGPGSSYAESVGTGSAYGGHARGQPSPLPPMPNPYARAVANYGHDGHMASPYEHDMQSEYGGSHAPTQYSGAAYPHHPHPQQYQMHQHPGRHPGYVNMQAAPPMSAVPVSNGSQHPDDQGYYGDDKHQELSTNQPQGGYGSEHGGSGKGAYNQYRSESPRNDGYSAQDATSRVPGGPQQQVYYYDHQHQPDRQGAYRGSVISDYGGIVSNYGDGSSYNTPRGGGHMRPRQD</sequence>
<dbReference type="PANTHER" id="PTHR36424">
    <property type="entry name" value="PHEROMONE-REGULATED MEMBRANE PROTEIN 6"/>
    <property type="match status" value="1"/>
</dbReference>
<protein>
    <recommendedName>
        <fullName evidence="5">Vacuole protein</fullName>
    </recommendedName>
</protein>
<evidence type="ECO:0000313" key="3">
    <source>
        <dbReference type="EMBL" id="TPX56500.1"/>
    </source>
</evidence>
<keyword evidence="2" id="KW-1133">Transmembrane helix</keyword>
<feature type="region of interest" description="Disordered" evidence="1">
    <location>
        <begin position="461"/>
        <end position="583"/>
    </location>
</feature>
<keyword evidence="2" id="KW-0812">Transmembrane</keyword>
<dbReference type="InterPro" id="IPR031606">
    <property type="entry name" value="Kch1/2"/>
</dbReference>
<dbReference type="AlphaFoldDB" id="A0A507E0B2"/>
<evidence type="ECO:0008006" key="5">
    <source>
        <dbReference type="Google" id="ProtNLM"/>
    </source>
</evidence>
<dbReference type="GO" id="GO:0005886">
    <property type="term" value="C:plasma membrane"/>
    <property type="evidence" value="ECO:0007669"/>
    <property type="project" value="InterPro"/>
</dbReference>
<feature type="compositionally biased region" description="Gly residues" evidence="1">
    <location>
        <begin position="542"/>
        <end position="553"/>
    </location>
</feature>
<proteinExistence type="predicted"/>
<comment type="caution">
    <text evidence="3">The sequence shown here is derived from an EMBL/GenBank/DDBJ whole genome shotgun (WGS) entry which is preliminary data.</text>
</comment>
<reference evidence="3 4" key="1">
    <citation type="journal article" date="2019" name="Sci. Rep.">
        <title>Comparative genomics of chytrid fungi reveal insights into the obligate biotrophic and pathogenic lifestyle of Synchytrium endobioticum.</title>
        <authorList>
            <person name="van de Vossenberg B.T.L.H."/>
            <person name="Warris S."/>
            <person name="Nguyen H.D.T."/>
            <person name="van Gent-Pelzer M.P.E."/>
            <person name="Joly D.L."/>
            <person name="van de Geest H.C."/>
            <person name="Bonants P.J.M."/>
            <person name="Smith D.S."/>
            <person name="Levesque C.A."/>
            <person name="van der Lee T.A.J."/>
        </authorList>
    </citation>
    <scope>NUCLEOTIDE SEQUENCE [LARGE SCALE GENOMIC DNA]</scope>
    <source>
        <strain evidence="3 4">CBS 809.83</strain>
    </source>
</reference>
<evidence type="ECO:0000256" key="1">
    <source>
        <dbReference type="SAM" id="MobiDB-lite"/>
    </source>
</evidence>
<dbReference type="Proteomes" id="UP000318582">
    <property type="component" value="Unassembled WGS sequence"/>
</dbReference>
<feature type="region of interest" description="Disordered" evidence="1">
    <location>
        <begin position="352"/>
        <end position="383"/>
    </location>
</feature>
<evidence type="ECO:0000256" key="2">
    <source>
        <dbReference type="SAM" id="Phobius"/>
    </source>
</evidence>
<keyword evidence="4" id="KW-1185">Reference proteome</keyword>
<accession>A0A507E0B2</accession>
<name>A0A507E0B2_9FUNG</name>
<dbReference type="GO" id="GO:0015079">
    <property type="term" value="F:potassium ion transmembrane transporter activity"/>
    <property type="evidence" value="ECO:0007669"/>
    <property type="project" value="InterPro"/>
</dbReference>
<feature type="compositionally biased region" description="Low complexity" evidence="1">
    <location>
        <begin position="371"/>
        <end position="382"/>
    </location>
</feature>
<feature type="transmembrane region" description="Helical" evidence="2">
    <location>
        <begin position="109"/>
        <end position="129"/>
    </location>
</feature>